<evidence type="ECO:0000256" key="10">
    <source>
        <dbReference type="ARBA" id="ARBA00023136"/>
    </source>
</evidence>
<dbReference type="Proteomes" id="UP000478008">
    <property type="component" value="Unassembled WGS sequence"/>
</dbReference>
<accession>A0A7D9CXV0</accession>
<dbReference type="UniPathway" id="UPA00705"/>
<comment type="similarity">
    <text evidence="3 12">Belongs to the fungal cytochrome c oxidase subunit 7a family.</text>
</comment>
<feature type="transmembrane region" description="Helical" evidence="13">
    <location>
        <begin position="12"/>
        <end position="34"/>
    </location>
</feature>
<evidence type="ECO:0000256" key="3">
    <source>
        <dbReference type="ARBA" id="ARBA00008862"/>
    </source>
</evidence>
<evidence type="ECO:0000256" key="13">
    <source>
        <dbReference type="SAM" id="Phobius"/>
    </source>
</evidence>
<dbReference type="GO" id="GO:0004129">
    <property type="term" value="F:cytochrome-c oxidase activity"/>
    <property type="evidence" value="ECO:0007669"/>
    <property type="project" value="TreeGrafter"/>
</dbReference>
<dbReference type="GO" id="GO:0016491">
    <property type="term" value="F:oxidoreductase activity"/>
    <property type="evidence" value="ECO:0007669"/>
    <property type="project" value="UniProtKB-KW"/>
</dbReference>
<dbReference type="PANTHER" id="PTHR28264:SF1">
    <property type="entry name" value="CYTOCHROME C OXIDASE SUBUNIT 6C"/>
    <property type="match status" value="1"/>
</dbReference>
<sequence length="60" mass="6782">MIAPITGFMKKRVITDIVTGFGLGTIAALGWWHYVHKPMVKTREDYYAQLAAQKKAEEEA</sequence>
<evidence type="ECO:0000256" key="7">
    <source>
        <dbReference type="ARBA" id="ARBA00022989"/>
    </source>
</evidence>
<dbReference type="EMBL" id="CP063136">
    <property type="protein sequence ID" value="QOU20846.1"/>
    <property type="molecule type" value="Genomic_DNA"/>
</dbReference>
<keyword evidence="9 12" id="KW-0496">Mitochondrion</keyword>
<comment type="function">
    <text evidence="12">Component of the cytochrome c oxidase, the last enzyme in the mitochondrial electron transport chain which drives oxidative phosphorylation.</text>
</comment>
<keyword evidence="5 13" id="KW-0812">Transmembrane</keyword>
<reference evidence="14" key="2">
    <citation type="submission" date="2020-10" db="EMBL/GenBank/DDBJ databases">
        <authorList>
            <person name="Palmer J.M."/>
        </authorList>
    </citation>
    <scope>NUCLEOTIDE SEQUENCE</scope>
    <source>
        <strain evidence="14">UCD 2041</strain>
    </source>
</reference>
<dbReference type="GO" id="GO:0006123">
    <property type="term" value="P:mitochondrial electron transport, cytochrome c to oxygen"/>
    <property type="evidence" value="ECO:0007669"/>
    <property type="project" value="InterPro"/>
</dbReference>
<evidence type="ECO:0000313" key="16">
    <source>
        <dbReference type="Proteomes" id="UP000478008"/>
    </source>
</evidence>
<evidence type="ECO:0000256" key="9">
    <source>
        <dbReference type="ARBA" id="ARBA00023128"/>
    </source>
</evidence>
<keyword evidence="7 13" id="KW-1133">Transmembrane helix</keyword>
<organism evidence="15 16">
    <name type="scientific">Dekkera bruxellensis</name>
    <name type="common">Brettanomyces custersii</name>
    <dbReference type="NCBI Taxonomy" id="5007"/>
    <lineage>
        <taxon>Eukaryota</taxon>
        <taxon>Fungi</taxon>
        <taxon>Dikarya</taxon>
        <taxon>Ascomycota</taxon>
        <taxon>Saccharomycotina</taxon>
        <taxon>Pichiomycetes</taxon>
        <taxon>Pichiales</taxon>
        <taxon>Pichiaceae</taxon>
        <taxon>Brettanomyces</taxon>
    </lineage>
</organism>
<evidence type="ECO:0000256" key="12">
    <source>
        <dbReference type="PIRNR" id="PIRNR000283"/>
    </source>
</evidence>
<evidence type="ECO:0000256" key="5">
    <source>
        <dbReference type="ARBA" id="ARBA00022692"/>
    </source>
</evidence>
<dbReference type="OrthoDB" id="2317211at2759"/>
<gene>
    <name evidence="15" type="primary">COX9</name>
    <name evidence="14" type="ORF">BRETT_000560</name>
    <name evidence="15" type="ORF">DEBR0S3_07954G</name>
</gene>
<dbReference type="AlphaFoldDB" id="A0A7D9CXV0"/>
<dbReference type="PIRSF" id="PIRSF000283">
    <property type="entry name" value="COX9"/>
    <property type="match status" value="1"/>
</dbReference>
<dbReference type="PANTHER" id="PTHR28264">
    <property type="entry name" value="CYTOCHROME C OXIDASE SUBUNIT 7A"/>
    <property type="match status" value="1"/>
</dbReference>
<dbReference type="EMBL" id="CABFWN010000003">
    <property type="protein sequence ID" value="VUG18331.1"/>
    <property type="molecule type" value="Genomic_DNA"/>
</dbReference>
<evidence type="ECO:0000313" key="14">
    <source>
        <dbReference type="EMBL" id="QOU20846.1"/>
    </source>
</evidence>
<keyword evidence="6 12" id="KW-0999">Mitochondrion inner membrane</keyword>
<evidence type="ECO:0000256" key="11">
    <source>
        <dbReference type="ARBA" id="ARBA00031091"/>
    </source>
</evidence>
<dbReference type="GO" id="GO:0005743">
    <property type="term" value="C:mitochondrial inner membrane"/>
    <property type="evidence" value="ECO:0007669"/>
    <property type="project" value="UniProtKB-SubCell"/>
</dbReference>
<comment type="pathway">
    <text evidence="2 12">Energy metabolism; oxidative phosphorylation.</text>
</comment>
<proteinExistence type="inferred from homology"/>
<dbReference type="CDD" id="cd22888">
    <property type="entry name" value="CcO_VIIa_fungal"/>
    <property type="match status" value="1"/>
</dbReference>
<name>A0A7D9CXV0_DEKBR</name>
<evidence type="ECO:0000313" key="15">
    <source>
        <dbReference type="EMBL" id="VUG18331.1"/>
    </source>
</evidence>
<protein>
    <recommendedName>
        <fullName evidence="4 12">Cytochrome c oxidase subunit 9, mitochondrial</fullName>
    </recommendedName>
    <alternativeName>
        <fullName evidence="11 12">Cytochrome c oxidase polypeptide VIIA</fullName>
    </alternativeName>
</protein>
<dbReference type="Proteomes" id="UP000663131">
    <property type="component" value="Chromosome 8"/>
</dbReference>
<evidence type="ECO:0000256" key="8">
    <source>
        <dbReference type="ARBA" id="ARBA00023002"/>
    </source>
</evidence>
<keyword evidence="16" id="KW-1185">Reference proteome</keyword>
<reference evidence="15 16" key="1">
    <citation type="submission" date="2019-07" db="EMBL/GenBank/DDBJ databases">
        <authorList>
            <person name="Friedrich A."/>
            <person name="Schacherer J."/>
        </authorList>
    </citation>
    <scope>NUCLEOTIDE SEQUENCE [LARGE SCALE GENOMIC DNA]</scope>
</reference>
<evidence type="ECO:0000256" key="4">
    <source>
        <dbReference type="ARBA" id="ARBA00016081"/>
    </source>
</evidence>
<evidence type="ECO:0000256" key="2">
    <source>
        <dbReference type="ARBA" id="ARBA00004673"/>
    </source>
</evidence>
<dbReference type="InterPro" id="IPR014368">
    <property type="entry name" value="Cyt_c_oxidase_su7a_fun"/>
</dbReference>
<comment type="subcellular location">
    <subcellularLocation>
        <location evidence="1">Mitochondrion inner membrane</location>
        <topology evidence="1">Single-pass membrane protein</topology>
    </subcellularLocation>
</comment>
<reference evidence="14" key="3">
    <citation type="journal article" name="BMC Genomics">
        <title>New genome assemblies reveal patterns of domestication and adaptation across Brettanomyces (Dekkera) species.</title>
        <authorList>
            <person name="Roach M.J."/>
            <person name="Borneman A.R."/>
        </authorList>
    </citation>
    <scope>NUCLEOTIDE SEQUENCE</scope>
    <source>
        <strain evidence="14">UCD 2041</strain>
    </source>
</reference>
<keyword evidence="10 12" id="KW-0472">Membrane</keyword>
<keyword evidence="8 12" id="KW-0560">Oxidoreductase</keyword>
<evidence type="ECO:0000256" key="1">
    <source>
        <dbReference type="ARBA" id="ARBA00004434"/>
    </source>
</evidence>
<evidence type="ECO:0000256" key="6">
    <source>
        <dbReference type="ARBA" id="ARBA00022792"/>
    </source>
</evidence>